<evidence type="ECO:0008006" key="8">
    <source>
        <dbReference type="Google" id="ProtNLM"/>
    </source>
</evidence>
<evidence type="ECO:0000256" key="3">
    <source>
        <dbReference type="ARBA" id="ARBA00022723"/>
    </source>
</evidence>
<dbReference type="InterPro" id="IPR036291">
    <property type="entry name" value="NAD(P)-bd_dom_sf"/>
</dbReference>
<comment type="caution">
    <text evidence="6">The sequence shown here is derived from an EMBL/GenBank/DDBJ whole genome shotgun (WGS) entry which is preliminary data.</text>
</comment>
<dbReference type="Proteomes" id="UP000037046">
    <property type="component" value="Unassembled WGS sequence"/>
</dbReference>
<evidence type="ECO:0000256" key="1">
    <source>
        <dbReference type="ARBA" id="ARBA00001947"/>
    </source>
</evidence>
<name>A0A0L6CRH3_9RHOB</name>
<dbReference type="SUPFAM" id="SSF50129">
    <property type="entry name" value="GroES-like"/>
    <property type="match status" value="1"/>
</dbReference>
<keyword evidence="4" id="KW-0862">Zinc</keyword>
<keyword evidence="5" id="KW-0560">Oxidoreductase</keyword>
<comment type="similarity">
    <text evidence="2">Belongs to the zinc-containing alcohol dehydrogenase family.</text>
</comment>
<evidence type="ECO:0000313" key="7">
    <source>
        <dbReference type="Proteomes" id="UP000037046"/>
    </source>
</evidence>
<gene>
    <name evidence="6" type="ORF">ROTO_32010</name>
</gene>
<dbReference type="GO" id="GO:0046872">
    <property type="term" value="F:metal ion binding"/>
    <property type="evidence" value="ECO:0007669"/>
    <property type="project" value="UniProtKB-KW"/>
</dbReference>
<keyword evidence="7" id="KW-1185">Reference proteome</keyword>
<dbReference type="SUPFAM" id="SSF51735">
    <property type="entry name" value="NAD(P)-binding Rossmann-fold domains"/>
    <property type="match status" value="1"/>
</dbReference>
<organism evidence="6 7">
    <name type="scientific">Roseovarius tolerans</name>
    <dbReference type="NCBI Taxonomy" id="74031"/>
    <lineage>
        <taxon>Bacteria</taxon>
        <taxon>Pseudomonadati</taxon>
        <taxon>Pseudomonadota</taxon>
        <taxon>Alphaproteobacteria</taxon>
        <taxon>Rhodobacterales</taxon>
        <taxon>Roseobacteraceae</taxon>
        <taxon>Roseovarius</taxon>
    </lineage>
</organism>
<dbReference type="AlphaFoldDB" id="A0A0L6CRH3"/>
<evidence type="ECO:0000256" key="4">
    <source>
        <dbReference type="ARBA" id="ARBA00022833"/>
    </source>
</evidence>
<evidence type="ECO:0000256" key="5">
    <source>
        <dbReference type="ARBA" id="ARBA00023002"/>
    </source>
</evidence>
<dbReference type="PANTHER" id="PTHR43350:SF19">
    <property type="entry name" value="D-GULOSIDE 3-DEHYDROGENASE"/>
    <property type="match status" value="1"/>
</dbReference>
<evidence type="ECO:0000313" key="6">
    <source>
        <dbReference type="EMBL" id="KNX40265.1"/>
    </source>
</evidence>
<dbReference type="EMBL" id="LGVV01000060">
    <property type="protein sequence ID" value="KNX40265.1"/>
    <property type="molecule type" value="Genomic_DNA"/>
</dbReference>
<dbReference type="Gene3D" id="3.90.180.10">
    <property type="entry name" value="Medium-chain alcohol dehydrogenases, catalytic domain"/>
    <property type="match status" value="1"/>
</dbReference>
<dbReference type="RefSeq" id="WP_050664045.1">
    <property type="nucleotide sequence ID" value="NZ_CP118494.1"/>
</dbReference>
<dbReference type="InterPro" id="IPR011032">
    <property type="entry name" value="GroES-like_sf"/>
</dbReference>
<protein>
    <recommendedName>
        <fullName evidence="8">Dehydrogenase</fullName>
    </recommendedName>
</protein>
<evidence type="ECO:0000256" key="2">
    <source>
        <dbReference type="ARBA" id="ARBA00008072"/>
    </source>
</evidence>
<dbReference type="OrthoDB" id="9781588at2"/>
<comment type="cofactor">
    <cofactor evidence="1">
        <name>Zn(2+)</name>
        <dbReference type="ChEBI" id="CHEBI:29105"/>
    </cofactor>
</comment>
<dbReference type="CDD" id="cd08255">
    <property type="entry name" value="2-desacetyl-2-hydroxyethyl_bacteriochlorophyllide_like"/>
    <property type="match status" value="1"/>
</dbReference>
<dbReference type="PATRIC" id="fig|74031.6.peg.3270"/>
<reference evidence="7" key="1">
    <citation type="submission" date="2015-07" db="EMBL/GenBank/DDBJ databases">
        <title>Draft Genome Sequence of Roseovarius tolerans EL-164, a producer of N-Acylated Alanine Methyl Esters (NAMEs).</title>
        <authorList>
            <person name="Voget S."/>
            <person name="Bruns H."/>
            <person name="Wagner-Doebler I."/>
            <person name="Schulz S."/>
            <person name="Daniel R."/>
        </authorList>
    </citation>
    <scope>NUCLEOTIDE SEQUENCE [LARGE SCALE GENOMIC DNA]</scope>
    <source>
        <strain evidence="7">EL-164</strain>
    </source>
</reference>
<dbReference type="GO" id="GO:0016491">
    <property type="term" value="F:oxidoreductase activity"/>
    <property type="evidence" value="ECO:0007669"/>
    <property type="project" value="UniProtKB-KW"/>
</dbReference>
<dbReference type="PANTHER" id="PTHR43350">
    <property type="entry name" value="NAD-DEPENDENT ALCOHOL DEHYDROGENASE"/>
    <property type="match status" value="1"/>
</dbReference>
<keyword evidence="3" id="KW-0479">Metal-binding</keyword>
<sequence length="321" mass="34199">MTEAARALWITGPRVAEIRPTDVTPGPEDYVVHTLFSGISRGTERLVFEGRVPESEYQTMRAPMQGGEFPFPVKYGYSAVGQIQDGPDAGRIVFALHPHQTRFACPQAMAVPVPSAVPAARAVLAANMETALNILWDAQVQPGDRVAVVGAGTVGALAGYLAARIPGTETCLIDVDPTRAALARALGCAFAAPDAGHGEADVVIHASATEAGLATALTLAGLEATVIEASWFGTRPTTISLGAAFHQRRLRLVASQVGRIPAHRAARWTHRRRLEAALRLLDDPALDTLISGESAFDMTAQDYAHILDAPETLCHRLRYEG</sequence>
<proteinExistence type="inferred from homology"/>
<accession>A0A0L6CRH3</accession>
<dbReference type="STRING" id="74031.SAMN04488077_10717"/>
<dbReference type="Gene3D" id="3.40.50.720">
    <property type="entry name" value="NAD(P)-binding Rossmann-like Domain"/>
    <property type="match status" value="1"/>
</dbReference>